<sequence>MKTGRIQVFSCILPAFFNFCCFYFFNLYLEKEESKDEKNIIFINGSAGSVCTGHP</sequence>
<organism evidence="2 3">
    <name type="scientific">Candidatus Scalindua brodae</name>
    <dbReference type="NCBI Taxonomy" id="237368"/>
    <lineage>
        <taxon>Bacteria</taxon>
        <taxon>Pseudomonadati</taxon>
        <taxon>Planctomycetota</taxon>
        <taxon>Candidatus Brocadiia</taxon>
        <taxon>Candidatus Brocadiales</taxon>
        <taxon>Candidatus Scalinduaceae</taxon>
        <taxon>Candidatus Scalindua</taxon>
    </lineage>
</organism>
<keyword evidence="1" id="KW-0812">Transmembrane</keyword>
<accession>A0A0B0EJH7</accession>
<dbReference type="EMBL" id="JRYO01000234">
    <property type="protein sequence ID" value="KHE90830.1"/>
    <property type="molecule type" value="Genomic_DNA"/>
</dbReference>
<keyword evidence="1" id="KW-1133">Transmembrane helix</keyword>
<gene>
    <name evidence="2" type="ORF">SCABRO_03428</name>
</gene>
<reference evidence="2 3" key="1">
    <citation type="submission" date="2014-10" db="EMBL/GenBank/DDBJ databases">
        <title>Draft genome of anammox bacterium scalindua brodae, obtained using differential coverage binning of sequence data from two enrichment reactors.</title>
        <authorList>
            <person name="Speth D.R."/>
            <person name="Russ L."/>
            <person name="Kartal B."/>
            <person name="Op den Camp H.J."/>
            <person name="Dutilh B.E."/>
            <person name="Jetten M.S."/>
        </authorList>
    </citation>
    <scope>NUCLEOTIDE SEQUENCE [LARGE SCALE GENOMIC DNA]</scope>
    <source>
        <strain evidence="2">RU1</strain>
    </source>
</reference>
<name>A0A0B0EJH7_9BACT</name>
<comment type="caution">
    <text evidence="2">The sequence shown here is derived from an EMBL/GenBank/DDBJ whole genome shotgun (WGS) entry which is preliminary data.</text>
</comment>
<evidence type="ECO:0000313" key="3">
    <source>
        <dbReference type="Proteomes" id="UP000030652"/>
    </source>
</evidence>
<proteinExistence type="predicted"/>
<protein>
    <submittedName>
        <fullName evidence="2">Uncharacterized protein</fullName>
    </submittedName>
</protein>
<dbReference type="Proteomes" id="UP000030652">
    <property type="component" value="Unassembled WGS sequence"/>
</dbReference>
<feature type="transmembrane region" description="Helical" evidence="1">
    <location>
        <begin position="6"/>
        <end position="29"/>
    </location>
</feature>
<keyword evidence="1" id="KW-0472">Membrane</keyword>
<evidence type="ECO:0000256" key="1">
    <source>
        <dbReference type="SAM" id="Phobius"/>
    </source>
</evidence>
<evidence type="ECO:0000313" key="2">
    <source>
        <dbReference type="EMBL" id="KHE90830.1"/>
    </source>
</evidence>
<feature type="non-terminal residue" evidence="2">
    <location>
        <position position="55"/>
    </location>
</feature>
<dbReference type="AlphaFoldDB" id="A0A0B0EJH7"/>